<dbReference type="AlphaFoldDB" id="G0UX85"/>
<sequence length="422" mass="47384">MPPRNECKVGRKAKKDAAKMMAKDCHREVSMKISKISSCFASGSPSEGTLLNSNDCISDHVDGDLGGVVRDPSPVIRLASILHGCFLITMTSKAQLGISVTTCCTVTSVDKRLLESIAHYCRLRVSLCDIVECSLAFPEWISVLRREASYITVDTSGECDAPVGVKIKLLRRTIPSSEEAEEYLRERWGETCSWLAGSCESGMELTCFGNTVPKRDVVSSYLKELKGDEDATTSFFGYNISDQKLLSQLSEDLRASLTRRKLNEVLAGMRKEALNGKDTKEKLISRRQREERVLFTYDLVRVLLGARRSVCNMAELVHQIVEQNRFGDSMDNVIQQVLHLGRMKESGITFYLTRDQLKSQKSGNNKKKTKKLVEENPRFTTELFKATCIPMIGTLESVVVYLDRSVASRTDLRRALEVYNFE</sequence>
<organism evidence="1">
    <name type="scientific">Trypanosoma congolense (strain IL3000)</name>
    <dbReference type="NCBI Taxonomy" id="1068625"/>
    <lineage>
        <taxon>Eukaryota</taxon>
        <taxon>Discoba</taxon>
        <taxon>Euglenozoa</taxon>
        <taxon>Kinetoplastea</taxon>
        <taxon>Metakinetoplastina</taxon>
        <taxon>Trypanosomatida</taxon>
        <taxon>Trypanosomatidae</taxon>
        <taxon>Trypanosoma</taxon>
        <taxon>Nannomonas</taxon>
    </lineage>
</organism>
<gene>
    <name evidence="1" type="ORF">TCIL3000_10_7770</name>
</gene>
<dbReference type="EMBL" id="HE575323">
    <property type="protein sequence ID" value="CCC94002.1"/>
    <property type="molecule type" value="Genomic_DNA"/>
</dbReference>
<protein>
    <submittedName>
        <fullName evidence="1">Uncharacterized protein</fullName>
    </submittedName>
</protein>
<reference evidence="1" key="1">
    <citation type="journal article" date="2012" name="Proc. Natl. Acad. Sci. U.S.A.">
        <title>Antigenic diversity is generated by distinct evolutionary mechanisms in African trypanosome species.</title>
        <authorList>
            <person name="Jackson A.P."/>
            <person name="Berry A."/>
            <person name="Aslett M."/>
            <person name="Allison H.C."/>
            <person name="Burton P."/>
            <person name="Vavrova-Anderson J."/>
            <person name="Brown R."/>
            <person name="Browne H."/>
            <person name="Corton N."/>
            <person name="Hauser H."/>
            <person name="Gamble J."/>
            <person name="Gilderthorp R."/>
            <person name="Marcello L."/>
            <person name="McQuillan J."/>
            <person name="Otto T.D."/>
            <person name="Quail M.A."/>
            <person name="Sanders M.J."/>
            <person name="van Tonder A."/>
            <person name="Ginger M.L."/>
            <person name="Field M.C."/>
            <person name="Barry J.D."/>
            <person name="Hertz-Fowler C."/>
            <person name="Berriman M."/>
        </authorList>
    </citation>
    <scope>NUCLEOTIDE SEQUENCE</scope>
    <source>
        <strain evidence="1">IL3000</strain>
    </source>
</reference>
<name>G0UX85_TRYCI</name>
<evidence type="ECO:0000313" key="1">
    <source>
        <dbReference type="EMBL" id="CCC94002.1"/>
    </source>
</evidence>
<proteinExistence type="predicted"/>
<dbReference type="VEuPathDB" id="TriTrypDB:TcIL3000_10_7770"/>
<accession>G0UX85</accession>